<keyword evidence="3" id="KW-1185">Reference proteome</keyword>
<keyword evidence="1" id="KW-0472">Membrane</keyword>
<evidence type="ECO:0000256" key="1">
    <source>
        <dbReference type="SAM" id="Phobius"/>
    </source>
</evidence>
<dbReference type="AlphaFoldDB" id="A0A9P9X2X4"/>
<gene>
    <name evidence="2" type="ORF">CABS02_13426</name>
</gene>
<keyword evidence="1" id="KW-1133">Transmembrane helix</keyword>
<evidence type="ECO:0000313" key="2">
    <source>
        <dbReference type="EMBL" id="KAI3533906.1"/>
    </source>
</evidence>
<organism evidence="2 3">
    <name type="scientific">Colletotrichum abscissum</name>
    <dbReference type="NCBI Taxonomy" id="1671311"/>
    <lineage>
        <taxon>Eukaryota</taxon>
        <taxon>Fungi</taxon>
        <taxon>Dikarya</taxon>
        <taxon>Ascomycota</taxon>
        <taxon>Pezizomycotina</taxon>
        <taxon>Sordariomycetes</taxon>
        <taxon>Hypocreomycetidae</taxon>
        <taxon>Glomerellales</taxon>
        <taxon>Glomerellaceae</taxon>
        <taxon>Colletotrichum</taxon>
        <taxon>Colletotrichum acutatum species complex</taxon>
    </lineage>
</organism>
<keyword evidence="1" id="KW-0812">Transmembrane</keyword>
<accession>A0A9P9X2X4</accession>
<reference evidence="2" key="1">
    <citation type="submission" date="2019-01" db="EMBL/GenBank/DDBJ databases">
        <title>Colletotrichum abscissum LGMF1257.</title>
        <authorList>
            <person name="Baroncelli R."/>
        </authorList>
    </citation>
    <scope>NUCLEOTIDE SEQUENCE</scope>
    <source>
        <strain evidence="2">Ca142</strain>
    </source>
</reference>
<protein>
    <submittedName>
        <fullName evidence="2">Uncharacterized protein</fullName>
    </submittedName>
</protein>
<dbReference type="EMBL" id="SDAQ01000151">
    <property type="protein sequence ID" value="KAI3533906.1"/>
    <property type="molecule type" value="Genomic_DNA"/>
</dbReference>
<proteinExistence type="predicted"/>
<feature type="transmembrane region" description="Helical" evidence="1">
    <location>
        <begin position="197"/>
        <end position="217"/>
    </location>
</feature>
<name>A0A9P9X2X4_9PEZI</name>
<sequence>MLRSGNATHGYTQSTRNSGYRYVPATCMIQMDPLCTSVPAPAVITLAPKTGQGPGDLTPHHRLANAAESNRTPPVHLTTRCLLSDRHRTFAAVIALRSVSSIDSKGLAPNSVKASHSFTHSRPQRCARVYVRDGGREKRRQIPSIECGTFKVRLSRKYPTRGERDTETDGEWERKRKCEWTMPKTCMRRRLSLRTRALFLCLCLSLSRALALSLFLWSPSSPVPV</sequence>
<dbReference type="Proteomes" id="UP001056436">
    <property type="component" value="Unassembled WGS sequence"/>
</dbReference>
<comment type="caution">
    <text evidence="2">The sequence shown here is derived from an EMBL/GenBank/DDBJ whole genome shotgun (WGS) entry which is preliminary data.</text>
</comment>
<evidence type="ECO:0000313" key="3">
    <source>
        <dbReference type="Proteomes" id="UP001056436"/>
    </source>
</evidence>